<keyword evidence="3" id="KW-1185">Reference proteome</keyword>
<feature type="domain" description="N-acetyltransferase" evidence="1">
    <location>
        <begin position="5"/>
        <end position="174"/>
    </location>
</feature>
<keyword evidence="2" id="KW-0808">Transferase</keyword>
<gene>
    <name evidence="2" type="ORF">HGQ17_02240</name>
</gene>
<dbReference type="PANTHER" id="PTHR39173">
    <property type="entry name" value="ACETYLTRANSFERASE"/>
    <property type="match status" value="1"/>
</dbReference>
<sequence>MSEQLTLRPPQLEDESQVREAQAELAREDFLFVFQKPDQSWAEYLKLVERQSAGVDLPPGRIPASMLMGVVGSRIVGRVHIRHQLTPELREVGGHIGYAVRPSFRRQGYATAMLHQALAVCRDLGITEVMLTCDDDNPGSITTIERCGGVLESDFTPSQGVPKRRYWIEGEGHL</sequence>
<evidence type="ECO:0000313" key="2">
    <source>
        <dbReference type="EMBL" id="NLS08840.1"/>
    </source>
</evidence>
<protein>
    <submittedName>
        <fullName evidence="2">GNAT family N-acetyltransferase</fullName>
    </submittedName>
</protein>
<comment type="caution">
    <text evidence="2">The sequence shown here is derived from an EMBL/GenBank/DDBJ whole genome shotgun (WGS) entry which is preliminary data.</text>
</comment>
<organism evidence="2 3">
    <name type="scientific">Nesterenkonia sedimenti</name>
    <dbReference type="NCBI Taxonomy" id="1463632"/>
    <lineage>
        <taxon>Bacteria</taxon>
        <taxon>Bacillati</taxon>
        <taxon>Actinomycetota</taxon>
        <taxon>Actinomycetes</taxon>
        <taxon>Micrococcales</taxon>
        <taxon>Micrococcaceae</taxon>
        <taxon>Nesterenkonia</taxon>
    </lineage>
</organism>
<dbReference type="CDD" id="cd04301">
    <property type="entry name" value="NAT_SF"/>
    <property type="match status" value="1"/>
</dbReference>
<accession>A0A7X8THI8</accession>
<dbReference type="InterPro" id="IPR016181">
    <property type="entry name" value="Acyl_CoA_acyltransferase"/>
</dbReference>
<reference evidence="2 3" key="1">
    <citation type="submission" date="2020-04" db="EMBL/GenBank/DDBJ databases">
        <title>Nesterenkonia sp. nov., isolated from marine sediment.</title>
        <authorList>
            <person name="Zhang G."/>
        </authorList>
    </citation>
    <scope>NUCLEOTIDE SEQUENCE [LARGE SCALE GENOMIC DNA]</scope>
    <source>
        <strain evidence="2 3">MY13</strain>
    </source>
</reference>
<dbReference type="GO" id="GO:0016747">
    <property type="term" value="F:acyltransferase activity, transferring groups other than amino-acyl groups"/>
    <property type="evidence" value="ECO:0007669"/>
    <property type="project" value="InterPro"/>
</dbReference>
<dbReference type="Proteomes" id="UP000523139">
    <property type="component" value="Unassembled WGS sequence"/>
</dbReference>
<dbReference type="RefSeq" id="WP_168886314.1">
    <property type="nucleotide sequence ID" value="NZ_JABAHY010000001.1"/>
</dbReference>
<dbReference type="Pfam" id="PF13302">
    <property type="entry name" value="Acetyltransf_3"/>
    <property type="match status" value="1"/>
</dbReference>
<name>A0A7X8THI8_9MICC</name>
<evidence type="ECO:0000313" key="3">
    <source>
        <dbReference type="Proteomes" id="UP000523139"/>
    </source>
</evidence>
<dbReference type="PANTHER" id="PTHR39173:SF1">
    <property type="entry name" value="ACETYLTRANSFERASE"/>
    <property type="match status" value="1"/>
</dbReference>
<proteinExistence type="predicted"/>
<dbReference type="SUPFAM" id="SSF55729">
    <property type="entry name" value="Acyl-CoA N-acyltransferases (Nat)"/>
    <property type="match status" value="1"/>
</dbReference>
<dbReference type="PROSITE" id="PS51186">
    <property type="entry name" value="GNAT"/>
    <property type="match status" value="1"/>
</dbReference>
<dbReference type="InterPro" id="IPR000182">
    <property type="entry name" value="GNAT_dom"/>
</dbReference>
<evidence type="ECO:0000259" key="1">
    <source>
        <dbReference type="PROSITE" id="PS51186"/>
    </source>
</evidence>
<dbReference type="Gene3D" id="3.40.630.30">
    <property type="match status" value="1"/>
</dbReference>
<dbReference type="EMBL" id="JABAHY010000001">
    <property type="protein sequence ID" value="NLS08840.1"/>
    <property type="molecule type" value="Genomic_DNA"/>
</dbReference>
<dbReference type="AlphaFoldDB" id="A0A7X8THI8"/>